<feature type="domain" description="Histidine kinase" evidence="11">
    <location>
        <begin position="90"/>
        <end position="300"/>
    </location>
</feature>
<sequence length="300" mass="34825">MIYIVCILSVVTILCLIKYYFTKINIHALIAQTNRLNRLISESNEQIKVVAPDKTTEKLAIEINHLVDCYKTLQLKNIKEKQQYKKILANFSHDLRTPLTSIMGYIDIILHLELSEKDKEKYLETVQYKLKTLNNLVDSLYDLSLIDAKEYPVQLNPHSVYQLLCDSLLLFHQDFEDKSISLQLNLDEKVPLVLLDEKITNRVLLNLLQNVIRYAKSYCKVDLGVTYEYVNISISNDCEPLSEEDVLQLFNRTYKADSNRSKHSSGLGLAIAKELMELQLSNINADYHDNTLTFMLRFKR</sequence>
<reference evidence="12 13" key="1">
    <citation type="submission" date="2016-12" db="EMBL/GenBank/DDBJ databases">
        <title>Complete genome sequence of Clostridium kluyveri JZZ isolated from the pit mud of a Chinese flavor liquor-making factory.</title>
        <authorList>
            <person name="Wang Y."/>
        </authorList>
    </citation>
    <scope>NUCLEOTIDE SEQUENCE [LARGE SCALE GENOMIC DNA]</scope>
    <source>
        <strain evidence="12 13">JZZ</strain>
    </source>
</reference>
<dbReference type="PANTHER" id="PTHR45528:SF8">
    <property type="entry name" value="HISTIDINE KINASE"/>
    <property type="match status" value="1"/>
</dbReference>
<evidence type="ECO:0000256" key="7">
    <source>
        <dbReference type="ARBA" id="ARBA00022777"/>
    </source>
</evidence>
<keyword evidence="7 12" id="KW-0418">Kinase</keyword>
<dbReference type="Pfam" id="PF00512">
    <property type="entry name" value="HisKA"/>
    <property type="match status" value="1"/>
</dbReference>
<dbReference type="InterPro" id="IPR050398">
    <property type="entry name" value="HssS/ArlS-like"/>
</dbReference>
<dbReference type="Pfam" id="PF02518">
    <property type="entry name" value="HATPase_c"/>
    <property type="match status" value="1"/>
</dbReference>
<dbReference type="PANTHER" id="PTHR45528">
    <property type="entry name" value="SENSOR HISTIDINE KINASE CPXA"/>
    <property type="match status" value="1"/>
</dbReference>
<evidence type="ECO:0000259" key="11">
    <source>
        <dbReference type="PROSITE" id="PS50109"/>
    </source>
</evidence>
<dbReference type="GO" id="GO:0000155">
    <property type="term" value="F:phosphorelay sensor kinase activity"/>
    <property type="evidence" value="ECO:0007669"/>
    <property type="project" value="InterPro"/>
</dbReference>
<dbReference type="SUPFAM" id="SSF47384">
    <property type="entry name" value="Homodimeric domain of signal transducing histidine kinase"/>
    <property type="match status" value="1"/>
</dbReference>
<keyword evidence="9" id="KW-0902">Two-component regulatory system</keyword>
<name>A0A1L5F997_CLOKL</name>
<evidence type="ECO:0000256" key="4">
    <source>
        <dbReference type="ARBA" id="ARBA00022553"/>
    </source>
</evidence>
<keyword evidence="8" id="KW-1133">Transmembrane helix</keyword>
<keyword evidence="10" id="KW-0472">Membrane</keyword>
<evidence type="ECO:0000256" key="9">
    <source>
        <dbReference type="ARBA" id="ARBA00023012"/>
    </source>
</evidence>
<dbReference type="OrthoDB" id="9792991at2"/>
<dbReference type="SMART" id="SM00388">
    <property type="entry name" value="HisKA"/>
    <property type="match status" value="1"/>
</dbReference>
<dbReference type="SMART" id="SM00387">
    <property type="entry name" value="HATPase_c"/>
    <property type="match status" value="1"/>
</dbReference>
<dbReference type="AlphaFoldDB" id="A0A1L5F997"/>
<evidence type="ECO:0000256" key="3">
    <source>
        <dbReference type="ARBA" id="ARBA00012438"/>
    </source>
</evidence>
<dbReference type="Gene3D" id="3.30.565.10">
    <property type="entry name" value="Histidine kinase-like ATPase, C-terminal domain"/>
    <property type="match status" value="1"/>
</dbReference>
<organism evidence="12 13">
    <name type="scientific">Clostridium kluyveri</name>
    <dbReference type="NCBI Taxonomy" id="1534"/>
    <lineage>
        <taxon>Bacteria</taxon>
        <taxon>Bacillati</taxon>
        <taxon>Bacillota</taxon>
        <taxon>Clostridia</taxon>
        <taxon>Eubacteriales</taxon>
        <taxon>Clostridiaceae</taxon>
        <taxon>Clostridium</taxon>
    </lineage>
</organism>
<dbReference type="EMBL" id="CP018335">
    <property type="protein sequence ID" value="APM39569.1"/>
    <property type="molecule type" value="Genomic_DNA"/>
</dbReference>
<dbReference type="InterPro" id="IPR005467">
    <property type="entry name" value="His_kinase_dom"/>
</dbReference>
<evidence type="ECO:0000256" key="10">
    <source>
        <dbReference type="ARBA" id="ARBA00023136"/>
    </source>
</evidence>
<evidence type="ECO:0000256" key="6">
    <source>
        <dbReference type="ARBA" id="ARBA00022692"/>
    </source>
</evidence>
<dbReference type="CDD" id="cd00082">
    <property type="entry name" value="HisKA"/>
    <property type="match status" value="1"/>
</dbReference>
<evidence type="ECO:0000256" key="2">
    <source>
        <dbReference type="ARBA" id="ARBA00004141"/>
    </source>
</evidence>
<dbReference type="Gene3D" id="1.10.287.130">
    <property type="match status" value="1"/>
</dbReference>
<keyword evidence="4" id="KW-0597">Phosphoprotein</keyword>
<evidence type="ECO:0000313" key="13">
    <source>
        <dbReference type="Proteomes" id="UP000184604"/>
    </source>
</evidence>
<dbReference type="InterPro" id="IPR003661">
    <property type="entry name" value="HisK_dim/P_dom"/>
</dbReference>
<dbReference type="SUPFAM" id="SSF55874">
    <property type="entry name" value="ATPase domain of HSP90 chaperone/DNA topoisomerase II/histidine kinase"/>
    <property type="match status" value="1"/>
</dbReference>
<dbReference type="Proteomes" id="UP000184604">
    <property type="component" value="Chromosome"/>
</dbReference>
<comment type="catalytic activity">
    <reaction evidence="1">
        <text>ATP + protein L-histidine = ADP + protein N-phospho-L-histidine.</text>
        <dbReference type="EC" id="2.7.13.3"/>
    </reaction>
</comment>
<proteinExistence type="predicted"/>
<dbReference type="InterPro" id="IPR036097">
    <property type="entry name" value="HisK_dim/P_sf"/>
</dbReference>
<dbReference type="InterPro" id="IPR036890">
    <property type="entry name" value="HATPase_C_sf"/>
</dbReference>
<accession>A0A1L5F997</accession>
<evidence type="ECO:0000313" key="12">
    <source>
        <dbReference type="EMBL" id="APM39569.1"/>
    </source>
</evidence>
<dbReference type="InterPro" id="IPR003594">
    <property type="entry name" value="HATPase_dom"/>
</dbReference>
<dbReference type="EC" id="2.7.13.3" evidence="3"/>
<protein>
    <recommendedName>
        <fullName evidence="3">histidine kinase</fullName>
        <ecNumber evidence="3">2.7.13.3</ecNumber>
    </recommendedName>
</protein>
<evidence type="ECO:0000256" key="1">
    <source>
        <dbReference type="ARBA" id="ARBA00000085"/>
    </source>
</evidence>
<dbReference type="RefSeq" id="WP_073539189.1">
    <property type="nucleotide sequence ID" value="NZ_CP018335.1"/>
</dbReference>
<dbReference type="PROSITE" id="PS50109">
    <property type="entry name" value="HIS_KIN"/>
    <property type="match status" value="1"/>
</dbReference>
<keyword evidence="6" id="KW-0812">Transmembrane</keyword>
<comment type="subcellular location">
    <subcellularLocation>
        <location evidence="2">Membrane</location>
        <topology evidence="2">Multi-pass membrane protein</topology>
    </subcellularLocation>
</comment>
<gene>
    <name evidence="12" type="ORF">BS101_12870</name>
</gene>
<dbReference type="GO" id="GO:0005886">
    <property type="term" value="C:plasma membrane"/>
    <property type="evidence" value="ECO:0007669"/>
    <property type="project" value="TreeGrafter"/>
</dbReference>
<evidence type="ECO:0000256" key="8">
    <source>
        <dbReference type="ARBA" id="ARBA00022989"/>
    </source>
</evidence>
<keyword evidence="5" id="KW-0808">Transferase</keyword>
<evidence type="ECO:0000256" key="5">
    <source>
        <dbReference type="ARBA" id="ARBA00022679"/>
    </source>
</evidence>